<evidence type="ECO:0000313" key="1">
    <source>
        <dbReference type="EMBL" id="KAK2189710.1"/>
    </source>
</evidence>
<dbReference type="CDD" id="cd05819">
    <property type="entry name" value="NHL"/>
    <property type="match status" value="1"/>
</dbReference>
<dbReference type="Proteomes" id="UP001209878">
    <property type="component" value="Unassembled WGS sequence"/>
</dbReference>
<dbReference type="PANTHER" id="PTHR24104:SF47">
    <property type="entry name" value="E3 UBIQUITIN-PROTEIN LIGASE NHLRC1"/>
    <property type="match status" value="1"/>
</dbReference>
<dbReference type="EMBL" id="JAODUO010000099">
    <property type="protein sequence ID" value="KAK2189710.1"/>
    <property type="molecule type" value="Genomic_DNA"/>
</dbReference>
<dbReference type="Gene3D" id="2.120.10.30">
    <property type="entry name" value="TolB, C-terminal domain"/>
    <property type="match status" value="1"/>
</dbReference>
<dbReference type="AlphaFoldDB" id="A0AAD9P7Q7"/>
<dbReference type="InterPro" id="IPR011042">
    <property type="entry name" value="6-blade_b-propeller_TolB-like"/>
</dbReference>
<organism evidence="1 2">
    <name type="scientific">Ridgeia piscesae</name>
    <name type="common">Tubeworm</name>
    <dbReference type="NCBI Taxonomy" id="27915"/>
    <lineage>
        <taxon>Eukaryota</taxon>
        <taxon>Metazoa</taxon>
        <taxon>Spiralia</taxon>
        <taxon>Lophotrochozoa</taxon>
        <taxon>Annelida</taxon>
        <taxon>Polychaeta</taxon>
        <taxon>Sedentaria</taxon>
        <taxon>Canalipalpata</taxon>
        <taxon>Sabellida</taxon>
        <taxon>Siboglinidae</taxon>
        <taxon>Ridgeia</taxon>
    </lineage>
</organism>
<accession>A0AAD9P7Q7</accession>
<evidence type="ECO:0000313" key="2">
    <source>
        <dbReference type="Proteomes" id="UP001209878"/>
    </source>
</evidence>
<dbReference type="GO" id="GO:0061630">
    <property type="term" value="F:ubiquitin protein ligase activity"/>
    <property type="evidence" value="ECO:0007669"/>
    <property type="project" value="TreeGrafter"/>
</dbReference>
<comment type="caution">
    <text evidence="1">The sequence shown here is derived from an EMBL/GenBank/DDBJ whole genome shotgun (WGS) entry which is preliminary data.</text>
</comment>
<sequence length="431" mass="48446">MSLYDDEAEQIDNFCEHLHMTKTQMKTDIQNRADHLCSVIQMRKQTLLDELENVCSANVQYYEKTRQRAKKQHKIIGDSLDFAKRATTCDFGGAGDVQLLDIYSEMTARLLHLIHQAESDLHAVEMFNIRLDVPEKRKEESHLEKLFGSLVQGNISCADVERVASFNIDLTWPVSLTITKSQDFVVVGKMGAFEASGRIMFYSHHGRLLHCHELESNRLPYDVVCLHDGSILMSDNWGQLSTYAADGSVVCTWQDMFKGIGRLAVTNKNEILVTSSEQHSVLKYTNEGDLLASLPDNTSSGDNILQEPHYVATNDNDDVIVSDFKQNCIFIFDSAGTLLLRYGQDNAIQSQLKCLFALCCDPFNNMLVADFPNDQIYLVSPSGQFLGCLLTKKNGISCPNFVTLDHAGRLFVGQYGGEILVFRYLSCLKHA</sequence>
<name>A0AAD9P7Q7_RIDPI</name>
<gene>
    <name evidence="1" type="ORF">NP493_99g05037</name>
</gene>
<dbReference type="SUPFAM" id="SSF101898">
    <property type="entry name" value="NHL repeat"/>
    <property type="match status" value="1"/>
</dbReference>
<reference evidence="1" key="1">
    <citation type="journal article" date="2023" name="Mol. Biol. Evol.">
        <title>Third-Generation Sequencing Reveals the Adaptive Role of the Epigenome in Three Deep-Sea Polychaetes.</title>
        <authorList>
            <person name="Perez M."/>
            <person name="Aroh O."/>
            <person name="Sun Y."/>
            <person name="Lan Y."/>
            <person name="Juniper S.K."/>
            <person name="Young C.R."/>
            <person name="Angers B."/>
            <person name="Qian P.Y."/>
        </authorList>
    </citation>
    <scope>NUCLEOTIDE SEQUENCE</scope>
    <source>
        <strain evidence="1">R07B-5</strain>
    </source>
</reference>
<dbReference type="GO" id="GO:0043161">
    <property type="term" value="P:proteasome-mediated ubiquitin-dependent protein catabolic process"/>
    <property type="evidence" value="ECO:0007669"/>
    <property type="project" value="TreeGrafter"/>
</dbReference>
<keyword evidence="2" id="KW-1185">Reference proteome</keyword>
<proteinExistence type="predicted"/>
<protein>
    <submittedName>
        <fullName evidence="1">Uncharacterized protein</fullName>
    </submittedName>
</protein>
<dbReference type="PANTHER" id="PTHR24104">
    <property type="entry name" value="E3 UBIQUITIN-PROTEIN LIGASE NHLRC1-RELATED"/>
    <property type="match status" value="1"/>
</dbReference>
<dbReference type="GO" id="GO:0000209">
    <property type="term" value="P:protein polyubiquitination"/>
    <property type="evidence" value="ECO:0007669"/>
    <property type="project" value="TreeGrafter"/>
</dbReference>
<dbReference type="InterPro" id="IPR050952">
    <property type="entry name" value="TRIM-NHL_E3_ligases"/>
</dbReference>